<reference evidence="1 2" key="1">
    <citation type="submission" date="2016-10" db="EMBL/GenBank/DDBJ databases">
        <authorList>
            <person name="de Groot N.N."/>
        </authorList>
    </citation>
    <scope>NUCLEOTIDE SEQUENCE [LARGE SCALE GENOMIC DNA]</scope>
    <source>
        <strain evidence="1 2">DSM 18979</strain>
    </source>
</reference>
<proteinExistence type="predicted"/>
<gene>
    <name evidence="1" type="ORF">SAMN05660297_02765</name>
</gene>
<dbReference type="Proteomes" id="UP000199568">
    <property type="component" value="Unassembled WGS sequence"/>
</dbReference>
<dbReference type="AlphaFoldDB" id="A0A1I0FFH7"/>
<sequence length="57" mass="6283">MGIDPIPKEEIHNLMNIIVELISKQLIRGTMIEIDGVTKAKISTSAKGKLILRGLKL</sequence>
<dbReference type="EMBL" id="FOHU01000014">
    <property type="protein sequence ID" value="SET55964.1"/>
    <property type="molecule type" value="Genomic_DNA"/>
</dbReference>
<dbReference type="RefSeq" id="WP_170834824.1">
    <property type="nucleotide sequence ID" value="NZ_FOHU01000014.1"/>
</dbReference>
<organism evidence="1 2">
    <name type="scientific">Natronincola peptidivorans</name>
    <dbReference type="NCBI Taxonomy" id="426128"/>
    <lineage>
        <taxon>Bacteria</taxon>
        <taxon>Bacillati</taxon>
        <taxon>Bacillota</taxon>
        <taxon>Clostridia</taxon>
        <taxon>Peptostreptococcales</taxon>
        <taxon>Natronincolaceae</taxon>
        <taxon>Natronincola</taxon>
    </lineage>
</organism>
<accession>A0A1I0FFH7</accession>
<keyword evidence="2" id="KW-1185">Reference proteome</keyword>
<evidence type="ECO:0000313" key="1">
    <source>
        <dbReference type="EMBL" id="SET55964.1"/>
    </source>
</evidence>
<evidence type="ECO:0000313" key="2">
    <source>
        <dbReference type="Proteomes" id="UP000199568"/>
    </source>
</evidence>
<protein>
    <submittedName>
        <fullName evidence="1">Uncharacterized protein</fullName>
    </submittedName>
</protein>
<dbReference type="STRING" id="426128.SAMN05660297_02765"/>
<name>A0A1I0FFH7_9FIRM</name>